<protein>
    <recommendedName>
        <fullName evidence="1">Carbamoyltransferase Kae1-like domain-containing protein</fullName>
    </recommendedName>
</protein>
<name>A0A0F9DFB6_9ZZZZ</name>
<dbReference type="Gene3D" id="3.30.420.40">
    <property type="match status" value="1"/>
</dbReference>
<accession>A0A0F9DFB6</accession>
<proteinExistence type="predicted"/>
<dbReference type="GO" id="GO:0051604">
    <property type="term" value="P:protein maturation"/>
    <property type="evidence" value="ECO:0007669"/>
    <property type="project" value="TreeGrafter"/>
</dbReference>
<evidence type="ECO:0000313" key="2">
    <source>
        <dbReference type="EMBL" id="KKL60309.1"/>
    </source>
</evidence>
<dbReference type="PANTHER" id="PTHR42959">
    <property type="entry name" value="CARBAMOYLTRANSFERASE"/>
    <property type="match status" value="1"/>
</dbReference>
<feature type="non-terminal residue" evidence="2">
    <location>
        <position position="1"/>
    </location>
</feature>
<dbReference type="GO" id="GO:0008270">
    <property type="term" value="F:zinc ion binding"/>
    <property type="evidence" value="ECO:0007669"/>
    <property type="project" value="TreeGrafter"/>
</dbReference>
<dbReference type="InterPro" id="IPR055128">
    <property type="entry name" value="HypF_C_2"/>
</dbReference>
<gene>
    <name evidence="2" type="ORF">LCGC14_2206620</name>
</gene>
<organism evidence="2">
    <name type="scientific">marine sediment metagenome</name>
    <dbReference type="NCBI Taxonomy" id="412755"/>
    <lineage>
        <taxon>unclassified sequences</taxon>
        <taxon>metagenomes</taxon>
        <taxon>ecological metagenomes</taxon>
    </lineage>
</organism>
<evidence type="ECO:0000259" key="1">
    <source>
        <dbReference type="Pfam" id="PF22521"/>
    </source>
</evidence>
<sequence length="247" mass="26104">TLWGGEFLIAGLDGFERAGHLGYMALPGGEKAIAEPWRTATSLVTSAYGLEEGVQVLRSIGFFDSYGEDKVRAVAKLAGMREFSPLSSGAGRLFDAVSALCGLRGYNSFEGEAAIALEAVADEDEAGDYPVDVAFRVPIEVDFTYTLICIINDIRSGVDIPIVSARFHNTVAAAIEAVVQKLSVSRGISVVALSGGVFQNRRLLNSVCSSLMAGGLKVYTNELVPANDGGVSLGQAYLMREKLKNGG</sequence>
<dbReference type="AlphaFoldDB" id="A0A0F9DFB6"/>
<reference evidence="2" key="1">
    <citation type="journal article" date="2015" name="Nature">
        <title>Complex archaea that bridge the gap between prokaryotes and eukaryotes.</title>
        <authorList>
            <person name="Spang A."/>
            <person name="Saw J.H."/>
            <person name="Jorgensen S.L."/>
            <person name="Zaremba-Niedzwiedzka K."/>
            <person name="Martijn J."/>
            <person name="Lind A.E."/>
            <person name="van Eijk R."/>
            <person name="Schleper C."/>
            <person name="Guy L."/>
            <person name="Ettema T.J."/>
        </authorList>
    </citation>
    <scope>NUCLEOTIDE SEQUENCE</scope>
</reference>
<dbReference type="InterPro" id="IPR051060">
    <property type="entry name" value="Carbamoyltrans_HypF-like"/>
</dbReference>
<dbReference type="EMBL" id="LAZR01029193">
    <property type="protein sequence ID" value="KKL60309.1"/>
    <property type="molecule type" value="Genomic_DNA"/>
</dbReference>
<comment type="caution">
    <text evidence="2">The sequence shown here is derived from an EMBL/GenBank/DDBJ whole genome shotgun (WGS) entry which is preliminary data.</text>
</comment>
<dbReference type="GO" id="GO:0016743">
    <property type="term" value="F:carboxyl- or carbamoyltransferase activity"/>
    <property type="evidence" value="ECO:0007669"/>
    <property type="project" value="TreeGrafter"/>
</dbReference>
<feature type="domain" description="Carbamoyltransferase Kae1-like" evidence="1">
    <location>
        <begin position="1"/>
        <end position="235"/>
    </location>
</feature>
<dbReference type="PANTHER" id="PTHR42959:SF1">
    <property type="entry name" value="CARBAMOYLTRANSFERASE HYPF"/>
    <property type="match status" value="1"/>
</dbReference>
<dbReference type="Pfam" id="PF22521">
    <property type="entry name" value="HypF_C_2"/>
    <property type="match status" value="1"/>
</dbReference>